<name>A7WKH6_9VIRU</name>
<dbReference type="EMBL" id="AM087121">
    <property type="protein sequence ID" value="CAJ31576.1"/>
    <property type="molecule type" value="Genomic_DNA"/>
</dbReference>
<sequence>MKAMEGESVIQRIEKTHEMVKKLIELESQQEDICIQIYQMIEQYEDTLLHEKGREKFLQMRTEIHSLCMNAHRSLFQLKHVFADLLYES</sequence>
<dbReference type="GeneID" id="5797859"/>
<dbReference type="Proteomes" id="UP000001308">
    <property type="component" value="Segment"/>
</dbReference>
<evidence type="ECO:0000313" key="2">
    <source>
        <dbReference type="Proteomes" id="UP000001308"/>
    </source>
</evidence>
<evidence type="ECO:0000313" key="1">
    <source>
        <dbReference type="EMBL" id="CAJ31576.1"/>
    </source>
</evidence>
<proteinExistence type="predicted"/>
<dbReference type="RefSeq" id="YP_001604180.1">
    <property type="nucleotide sequence ID" value="NC_010152.1"/>
</dbReference>
<keyword evidence="2" id="KW-1185">Reference proteome</keyword>
<reference evidence="2" key="1">
    <citation type="journal article" date="2008" name="J. Virol.">
        <title>Structure of the acidianus filamentous virus 3 and comparative genomics of related archaeal lipothrixviruses.</title>
        <authorList>
            <person name="Vestergaard G."/>
            <person name="Aramayo R."/>
            <person name="Basta T."/>
            <person name="Haring M."/>
            <person name="Peng X."/>
            <person name="Brugger K."/>
            <person name="Chen L."/>
            <person name="Rachel R."/>
            <person name="Boisset N."/>
            <person name="Garrett R.A."/>
            <person name="Prangishvili D."/>
        </authorList>
    </citation>
    <scope>NUCLEOTIDE SEQUENCE [LARGE SCALE GENOMIC DNA]</scope>
</reference>
<dbReference type="KEGG" id="vg:5797859"/>
<accession>A7WKH6</accession>
<protein>
    <submittedName>
        <fullName evidence="1">Uncharacterized protein</fullName>
    </submittedName>
</protein>
<organism evidence="1 2">
    <name type="scientific">Betalipothrixvirus pozzuoliense</name>
    <dbReference type="NCBI Taxonomy" id="346882"/>
    <lineage>
        <taxon>Viruses</taxon>
        <taxon>Adnaviria</taxon>
        <taxon>Zilligvirae</taxon>
        <taxon>Taleaviricota</taxon>
        <taxon>Tokiviricetes</taxon>
        <taxon>Ligamenvirales</taxon>
        <taxon>Lipothrixviridae</taxon>
        <taxon>Betalipothrixvirus</taxon>
    </lineage>
</organism>